<dbReference type="Gene3D" id="1.10.10.10">
    <property type="entry name" value="Winged helix-like DNA-binding domain superfamily/Winged helix DNA-binding domain"/>
    <property type="match status" value="2"/>
</dbReference>
<dbReference type="InterPro" id="IPR036390">
    <property type="entry name" value="WH_DNA-bd_sf"/>
</dbReference>
<reference evidence="6" key="1">
    <citation type="journal article" date="2019" name="Int. J. Syst. Evol. Microbiol.">
        <title>The Global Catalogue of Microorganisms (GCM) 10K type strain sequencing project: providing services to taxonomists for standard genome sequencing and annotation.</title>
        <authorList>
            <consortium name="The Broad Institute Genomics Platform"/>
            <consortium name="The Broad Institute Genome Sequencing Center for Infectious Disease"/>
            <person name="Wu L."/>
            <person name="Ma J."/>
        </authorList>
    </citation>
    <scope>NUCLEOTIDE SEQUENCE [LARGE SCALE GENOMIC DNA]</scope>
    <source>
        <strain evidence="6">CGMCC 4.7682</strain>
    </source>
</reference>
<dbReference type="Pfam" id="PF13404">
    <property type="entry name" value="HTH_AsnC-type"/>
    <property type="match status" value="2"/>
</dbReference>
<name>A0ABV7QAW3_9PSEU</name>
<dbReference type="Proteomes" id="UP001595764">
    <property type="component" value="Unassembled WGS sequence"/>
</dbReference>
<feature type="domain" description="HTH asnC-type" evidence="4">
    <location>
        <begin position="179"/>
        <end position="235"/>
    </location>
</feature>
<gene>
    <name evidence="5" type="ORF">ACFORO_09945</name>
</gene>
<organism evidence="5 6">
    <name type="scientific">Amycolatopsis halotolerans</name>
    <dbReference type="NCBI Taxonomy" id="330083"/>
    <lineage>
        <taxon>Bacteria</taxon>
        <taxon>Bacillati</taxon>
        <taxon>Actinomycetota</taxon>
        <taxon>Actinomycetes</taxon>
        <taxon>Pseudonocardiales</taxon>
        <taxon>Pseudonocardiaceae</taxon>
        <taxon>Amycolatopsis</taxon>
    </lineage>
</organism>
<dbReference type="PANTHER" id="PTHR30154:SF34">
    <property type="entry name" value="TRANSCRIPTIONAL REGULATOR AZLB"/>
    <property type="match status" value="1"/>
</dbReference>
<dbReference type="SUPFAM" id="SSF54909">
    <property type="entry name" value="Dimeric alpha+beta barrel"/>
    <property type="match status" value="1"/>
</dbReference>
<dbReference type="PRINTS" id="PR00033">
    <property type="entry name" value="HTHASNC"/>
</dbReference>
<dbReference type="RefSeq" id="WP_377868398.1">
    <property type="nucleotide sequence ID" value="NZ_JBHMAY010000006.1"/>
</dbReference>
<dbReference type="InterPro" id="IPR019888">
    <property type="entry name" value="Tscrpt_reg_AsnC-like"/>
</dbReference>
<sequence length="321" mass="33988">MLSDSLDLLSLKILHALQIDGRASFSRIGDILGVSDQTVARRYARLRATGAVRVVGLTDSETVGEEEWLLRIQCAPEAAAGVAAAVSRHPETRWVQLTSGATEIVCTTRSAAGGDSALLRDLPRARRVTGVSAHWLLHTFYGGGVTILNKVGPLTGEQVRALRPPPPELAGTVALSSGDRALVAELTRDGRTTYRDLARTVGLPQSAVQRRLAELRRSGALYFRVDFDDALIGRGTVAILWLSVSPSALVEVGTALAAHDEVTFVGSTTGPTNLYAVVLTTSPRALHDYLTGPVAALPAIGRLETAPLVRPVKRAGVPVTG</sequence>
<protein>
    <submittedName>
        <fullName evidence="5">Lrp/AsnC family transcriptional regulator</fullName>
    </submittedName>
</protein>
<keyword evidence="2" id="KW-0238">DNA-binding</keyword>
<proteinExistence type="predicted"/>
<evidence type="ECO:0000259" key="4">
    <source>
        <dbReference type="PROSITE" id="PS50956"/>
    </source>
</evidence>
<dbReference type="InterPro" id="IPR019887">
    <property type="entry name" value="Tscrpt_reg_AsnC/Lrp_C"/>
</dbReference>
<evidence type="ECO:0000256" key="3">
    <source>
        <dbReference type="ARBA" id="ARBA00023163"/>
    </source>
</evidence>
<feature type="domain" description="HTH asnC-type" evidence="4">
    <location>
        <begin position="6"/>
        <end position="66"/>
    </location>
</feature>
<dbReference type="PANTHER" id="PTHR30154">
    <property type="entry name" value="LEUCINE-RESPONSIVE REGULATORY PROTEIN"/>
    <property type="match status" value="1"/>
</dbReference>
<accession>A0ABV7QAW3</accession>
<evidence type="ECO:0000256" key="1">
    <source>
        <dbReference type="ARBA" id="ARBA00023015"/>
    </source>
</evidence>
<keyword evidence="6" id="KW-1185">Reference proteome</keyword>
<evidence type="ECO:0000256" key="2">
    <source>
        <dbReference type="ARBA" id="ARBA00023125"/>
    </source>
</evidence>
<keyword evidence="3" id="KW-0804">Transcription</keyword>
<dbReference type="InterPro" id="IPR011008">
    <property type="entry name" value="Dimeric_a/b-barrel"/>
</dbReference>
<comment type="caution">
    <text evidence="5">The sequence shown here is derived from an EMBL/GenBank/DDBJ whole genome shotgun (WGS) entry which is preliminary data.</text>
</comment>
<dbReference type="InterPro" id="IPR000485">
    <property type="entry name" value="AsnC-type_HTH_dom"/>
</dbReference>
<dbReference type="EMBL" id="JBHRWI010000014">
    <property type="protein sequence ID" value="MFC3510483.1"/>
    <property type="molecule type" value="Genomic_DNA"/>
</dbReference>
<dbReference type="InterPro" id="IPR036388">
    <property type="entry name" value="WH-like_DNA-bd_sf"/>
</dbReference>
<dbReference type="Gene3D" id="3.30.70.920">
    <property type="match status" value="1"/>
</dbReference>
<dbReference type="PROSITE" id="PS50956">
    <property type="entry name" value="HTH_ASNC_2"/>
    <property type="match status" value="2"/>
</dbReference>
<dbReference type="SUPFAM" id="SSF46785">
    <property type="entry name" value="Winged helix' DNA-binding domain"/>
    <property type="match status" value="2"/>
</dbReference>
<dbReference type="SMART" id="SM00344">
    <property type="entry name" value="HTH_ASNC"/>
    <property type="match status" value="2"/>
</dbReference>
<dbReference type="Pfam" id="PF01037">
    <property type="entry name" value="AsnC_trans_reg"/>
    <property type="match status" value="1"/>
</dbReference>
<evidence type="ECO:0000313" key="6">
    <source>
        <dbReference type="Proteomes" id="UP001595764"/>
    </source>
</evidence>
<keyword evidence="1" id="KW-0805">Transcription regulation</keyword>
<evidence type="ECO:0000313" key="5">
    <source>
        <dbReference type="EMBL" id="MFC3510483.1"/>
    </source>
</evidence>